<protein>
    <recommendedName>
        <fullName evidence="3">DNA polymerase sliding clamp</fullName>
    </recommendedName>
    <alternativeName>
        <fullName evidence="3">Proliferating cell nuclear antigen homolog</fullName>
        <shortName evidence="3">PCNA</shortName>
    </alternativeName>
</protein>
<dbReference type="PRINTS" id="PR00339">
    <property type="entry name" value="PCNACYCLIN"/>
</dbReference>
<comment type="subunit">
    <text evidence="3">Homotrimer. The subunits circularize to form a toroid; DNA passes through its center. Replication factor C (RFC) is required to load the toroid on the DNA.</text>
</comment>
<feature type="domain" description="Proliferating cell nuclear antigen PCNA N-terminal" evidence="6">
    <location>
        <begin position="1"/>
        <end position="112"/>
    </location>
</feature>
<evidence type="ECO:0000256" key="2">
    <source>
        <dbReference type="ARBA" id="ARBA00023125"/>
    </source>
</evidence>
<gene>
    <name evidence="3" type="primary">pcn</name>
    <name evidence="8" type="ORF">AC477_05375</name>
</gene>
<reference evidence="8 9" key="1">
    <citation type="submission" date="2015-06" db="EMBL/GenBank/DDBJ databases">
        <title>New insights into the roles of widespread benthic archaea in carbon and nitrogen cycling.</title>
        <authorList>
            <person name="Lazar C.S."/>
            <person name="Baker B.J."/>
            <person name="Seitz K.W."/>
            <person name="Hyde A.S."/>
            <person name="Dick G.J."/>
            <person name="Hinrichs K.-U."/>
            <person name="Teske A.P."/>
        </authorList>
    </citation>
    <scope>NUCLEOTIDE SEQUENCE [LARGE SCALE GENOMIC DNA]</scope>
    <source>
        <strain evidence="8">SG8-32-1</strain>
    </source>
</reference>
<dbReference type="InterPro" id="IPR022649">
    <property type="entry name" value="Pr_cel_nuc_antig_C"/>
</dbReference>
<sequence length="251" mass="28086">MFKAKMADAKFLKDMMGAISILVDEATFDLTPEGIKLRAMDPSRVAMVDFEWPKTVFDEYSCSETIKMCINISEMLKLLRRTGKDESVELTLDEKTGKLKIAIRGSYSRTFNMPTLEAMDEDVPTPKVSFNVSAKTTTQGLREAIEDASLVSDHVRIEADIDKMTMNATGDIMGAKIEFKTGDDVLLEMKAKESSKATFSLSYLSEIVKASVPTSEIVVIEFSTDMPIKLDFQQEKEGTLKFFLAPRIEVE</sequence>
<comment type="similarity">
    <text evidence="1 3 4">Belongs to the PCNA family.</text>
</comment>
<dbReference type="AlphaFoldDB" id="A0A0M0BN17"/>
<comment type="function">
    <text evidence="5">Sliding clamp subunit. Responsible for tethering the catalytic subunit of DNA polymerase to DNA during high-speed replication.</text>
</comment>
<comment type="function">
    <text evidence="3">Sliding clamp subunit that acts as a moving platform for DNA processing. Responsible for tethering the catalytic subunit of DNA polymerase and other proteins to DNA during high-speed replication.</text>
</comment>
<evidence type="ECO:0000259" key="7">
    <source>
        <dbReference type="Pfam" id="PF02747"/>
    </source>
</evidence>
<dbReference type="Gene3D" id="3.70.10.10">
    <property type="match status" value="1"/>
</dbReference>
<dbReference type="GO" id="GO:0003677">
    <property type="term" value="F:DNA binding"/>
    <property type="evidence" value="ECO:0007669"/>
    <property type="project" value="UniProtKB-UniRule"/>
</dbReference>
<evidence type="ECO:0000256" key="4">
    <source>
        <dbReference type="RuleBase" id="RU003671"/>
    </source>
</evidence>
<dbReference type="Proteomes" id="UP000037237">
    <property type="component" value="Unassembled WGS sequence"/>
</dbReference>
<comment type="caution">
    <text evidence="8">The sequence shown here is derived from an EMBL/GenBank/DDBJ whole genome shotgun (WGS) entry which is preliminary data.</text>
</comment>
<evidence type="ECO:0000313" key="9">
    <source>
        <dbReference type="Proteomes" id="UP000037237"/>
    </source>
</evidence>
<dbReference type="InterPro" id="IPR000730">
    <property type="entry name" value="Pr_cel_nuc_antig"/>
</dbReference>
<proteinExistence type="inferred from homology"/>
<name>A0A0M0BN17_9ARCH</name>
<evidence type="ECO:0000256" key="1">
    <source>
        <dbReference type="ARBA" id="ARBA00010462"/>
    </source>
</evidence>
<dbReference type="Pfam" id="PF02747">
    <property type="entry name" value="PCNA_C"/>
    <property type="match status" value="1"/>
</dbReference>
<dbReference type="SUPFAM" id="SSF55979">
    <property type="entry name" value="DNA clamp"/>
    <property type="match status" value="2"/>
</dbReference>
<evidence type="ECO:0000259" key="6">
    <source>
        <dbReference type="Pfam" id="PF00705"/>
    </source>
</evidence>
<dbReference type="HAMAP" id="MF_00317">
    <property type="entry name" value="DNApol_clamp_arch"/>
    <property type="match status" value="1"/>
</dbReference>
<accession>A0A0M0BN17</accession>
<dbReference type="InterPro" id="IPR046938">
    <property type="entry name" value="DNA_clamp_sf"/>
</dbReference>
<dbReference type="PANTHER" id="PTHR11352:SF0">
    <property type="entry name" value="PROLIFERATING CELL NUCLEAR ANTIGEN"/>
    <property type="match status" value="1"/>
</dbReference>
<evidence type="ECO:0000313" key="8">
    <source>
        <dbReference type="EMBL" id="KON29942.1"/>
    </source>
</evidence>
<dbReference type="EMBL" id="LFWU01000139">
    <property type="protein sequence ID" value="KON29942.1"/>
    <property type="molecule type" value="Genomic_DNA"/>
</dbReference>
<dbReference type="InterPro" id="IPR022648">
    <property type="entry name" value="Pr_cel_nuc_antig_N"/>
</dbReference>
<evidence type="ECO:0000256" key="5">
    <source>
        <dbReference type="RuleBase" id="RU003673"/>
    </source>
</evidence>
<dbReference type="GO" id="GO:0006272">
    <property type="term" value="P:leading strand elongation"/>
    <property type="evidence" value="ECO:0007669"/>
    <property type="project" value="TreeGrafter"/>
</dbReference>
<evidence type="ECO:0000256" key="3">
    <source>
        <dbReference type="HAMAP-Rule" id="MF_00317"/>
    </source>
</evidence>
<dbReference type="NCBIfam" id="TIGR00590">
    <property type="entry name" value="pcna"/>
    <property type="match status" value="1"/>
</dbReference>
<dbReference type="GO" id="GO:0006275">
    <property type="term" value="P:regulation of DNA replication"/>
    <property type="evidence" value="ECO:0007669"/>
    <property type="project" value="UniProtKB-UniRule"/>
</dbReference>
<keyword evidence="3 4" id="KW-0235">DNA replication</keyword>
<dbReference type="GO" id="GO:0030337">
    <property type="term" value="F:DNA polymerase processivity factor activity"/>
    <property type="evidence" value="ECO:0007669"/>
    <property type="project" value="UniProtKB-UniRule"/>
</dbReference>
<keyword evidence="2 3" id="KW-0238">DNA-binding</keyword>
<organism evidence="8 9">
    <name type="scientific">miscellaneous Crenarchaeota group-1 archaeon SG8-32-1</name>
    <dbReference type="NCBI Taxonomy" id="1685124"/>
    <lineage>
        <taxon>Archaea</taxon>
        <taxon>Candidatus Bathyarchaeota</taxon>
        <taxon>MCG-1</taxon>
    </lineage>
</organism>
<dbReference type="NCBIfam" id="NF002221">
    <property type="entry name" value="PRK01115.1-4"/>
    <property type="match status" value="1"/>
</dbReference>
<dbReference type="CDD" id="cd00577">
    <property type="entry name" value="PCNA"/>
    <property type="match status" value="1"/>
</dbReference>
<dbReference type="PANTHER" id="PTHR11352">
    <property type="entry name" value="PROLIFERATING CELL NUCLEAR ANTIGEN"/>
    <property type="match status" value="1"/>
</dbReference>
<feature type="domain" description="Proliferating cell nuclear antigen PCNA C-terminal" evidence="7">
    <location>
        <begin position="141"/>
        <end position="246"/>
    </location>
</feature>
<dbReference type="Pfam" id="PF00705">
    <property type="entry name" value="PCNA_N"/>
    <property type="match status" value="1"/>
</dbReference>